<dbReference type="PROSITE" id="PS50853">
    <property type="entry name" value="FN3"/>
    <property type="match status" value="1"/>
</dbReference>
<evidence type="ECO:0000259" key="1">
    <source>
        <dbReference type="PROSITE" id="PS50853"/>
    </source>
</evidence>
<protein>
    <recommendedName>
        <fullName evidence="1">Fibronectin type-III domain-containing protein</fullName>
    </recommendedName>
</protein>
<dbReference type="EMBL" id="VSWD01000005">
    <property type="protein sequence ID" value="KAK3101759.1"/>
    <property type="molecule type" value="Genomic_DNA"/>
</dbReference>
<dbReference type="InterPro" id="IPR003961">
    <property type="entry name" value="FN3_dom"/>
</dbReference>
<dbReference type="CDD" id="cd00063">
    <property type="entry name" value="FN3"/>
    <property type="match status" value="1"/>
</dbReference>
<dbReference type="Proteomes" id="UP001186944">
    <property type="component" value="Unassembled WGS sequence"/>
</dbReference>
<dbReference type="InterPro" id="IPR013783">
    <property type="entry name" value="Ig-like_fold"/>
</dbReference>
<comment type="caution">
    <text evidence="2">The sequence shown here is derived from an EMBL/GenBank/DDBJ whole genome shotgun (WGS) entry which is preliminary data.</text>
</comment>
<accession>A0AA89C5D2</accession>
<proteinExistence type="predicted"/>
<gene>
    <name evidence="2" type="ORF">FSP39_006148</name>
</gene>
<evidence type="ECO:0000313" key="2">
    <source>
        <dbReference type="EMBL" id="KAK3101759.1"/>
    </source>
</evidence>
<evidence type="ECO:0000313" key="3">
    <source>
        <dbReference type="Proteomes" id="UP001186944"/>
    </source>
</evidence>
<keyword evidence="3" id="KW-1185">Reference proteome</keyword>
<feature type="domain" description="Fibronectin type-III" evidence="1">
    <location>
        <begin position="104"/>
        <end position="204"/>
    </location>
</feature>
<dbReference type="PANTHER" id="PTHR16897:SF2">
    <property type="entry name" value="OS03G0226600 PROTEIN"/>
    <property type="match status" value="1"/>
</dbReference>
<organism evidence="2 3">
    <name type="scientific">Pinctada imbricata</name>
    <name type="common">Atlantic pearl-oyster</name>
    <name type="synonym">Pinctada martensii</name>
    <dbReference type="NCBI Taxonomy" id="66713"/>
    <lineage>
        <taxon>Eukaryota</taxon>
        <taxon>Metazoa</taxon>
        <taxon>Spiralia</taxon>
        <taxon>Lophotrochozoa</taxon>
        <taxon>Mollusca</taxon>
        <taxon>Bivalvia</taxon>
        <taxon>Autobranchia</taxon>
        <taxon>Pteriomorphia</taxon>
        <taxon>Pterioida</taxon>
        <taxon>Pterioidea</taxon>
        <taxon>Pteriidae</taxon>
        <taxon>Pinctada</taxon>
    </lineage>
</organism>
<reference evidence="2" key="1">
    <citation type="submission" date="2019-08" db="EMBL/GenBank/DDBJ databases">
        <title>The improved chromosome-level genome for the pearl oyster Pinctada fucata martensii using PacBio sequencing and Hi-C.</title>
        <authorList>
            <person name="Zheng Z."/>
        </authorList>
    </citation>
    <scope>NUCLEOTIDE SEQUENCE</scope>
    <source>
        <strain evidence="2">ZZ-2019</strain>
        <tissue evidence="2">Adductor muscle</tissue>
    </source>
</reference>
<dbReference type="AlphaFoldDB" id="A0AA89C5D2"/>
<name>A0AA89C5D2_PINIB</name>
<dbReference type="SUPFAM" id="SSF49265">
    <property type="entry name" value="Fibronectin type III"/>
    <property type="match status" value="1"/>
</dbReference>
<dbReference type="Gene3D" id="2.60.40.10">
    <property type="entry name" value="Immunoglobulins"/>
    <property type="match status" value="1"/>
</dbReference>
<sequence>MYQSSVDGTDDAIRYEWSIGIEGMPEGEGIFDIKIEPVWYDVGLDKNLTICTNQKLPLQHGYSYVVYVRQWVSQTTYTQFASAGILVDYTPPLVRKGKFVKESIDSCLNDIEFSTENTTLTACWKGVFSDQQSGILHYFVSLGTIPEGDDVMKSENIGLLETKRWTGLSLNQGTKYFVTVMAVNNIGLSTSSYSDGVVIDFEKPVNGVVFNTIYHRNIPAQAADKVIGSSWHGFNDRHSFIKEYLVALFECDGQSNLTSLRYVNVGLKTKHQFKGAPLKHNRNYCIAVKAIDAAGFESNVSLSTPLLIDKTPPKGIKCTSYEVTDFAFIERQIHDQGLELIGPISFKKDEFLKFKINLDHTAPEICCGDIAFTYKETENTTMTSVSMKWAVIDAESGLDFCILTLGIPCTIEKLLGVEYKIVWDNTFMKEEDLVYTVNIGTAEGNADLIQNKRSTETHAILDIENTDEIFVAIEAKSETGLTCNYRKMMKIDV</sequence>
<dbReference type="InterPro" id="IPR036116">
    <property type="entry name" value="FN3_sf"/>
</dbReference>
<dbReference type="PANTHER" id="PTHR16897">
    <property type="entry name" value="OS10G0105400 PROTEIN"/>
    <property type="match status" value="1"/>
</dbReference>